<evidence type="ECO:0000256" key="4">
    <source>
        <dbReference type="ARBA" id="ARBA00023306"/>
    </source>
</evidence>
<protein>
    <submittedName>
        <fullName evidence="5">SMC-Scp complex subunit ScpB</fullName>
    </submittedName>
</protein>
<evidence type="ECO:0000313" key="6">
    <source>
        <dbReference type="Proteomes" id="UP000230611"/>
    </source>
</evidence>
<accession>A0A2M8AHV0</accession>
<dbReference type="AlphaFoldDB" id="A0A2M8AHV0"/>
<comment type="caution">
    <text evidence="5">The sequence shown here is derived from an EMBL/GenBank/DDBJ whole genome shotgun (WGS) entry which is preliminary data.</text>
</comment>
<sequence length="217" mass="24294">QSIKDFSPAKCGVEMTKGNCLLVFRQSSKKIMGSIKSKIESLLFISAKPMTVKQLANLIKSEAKEIQVAGDELIEDYKAKLGGIQVIKEGVKYQMVSAPTNARLIQGFIKDETTGELTRPSLEALTIIAYRGPISKINLDRIRGVNCALILRNLLLRGLIEAKNDKKKGETYYTVSLDFIRFLGINDIKDLPEYERLHQDDTLDKMLKEAEVMAVDN</sequence>
<dbReference type="InterPro" id="IPR036390">
    <property type="entry name" value="WH_DNA-bd_sf"/>
</dbReference>
<keyword evidence="2" id="KW-0132">Cell division</keyword>
<dbReference type="Gene3D" id="1.10.10.10">
    <property type="entry name" value="Winged helix-like DNA-binding domain superfamily/Winged helix DNA-binding domain"/>
    <property type="match status" value="2"/>
</dbReference>
<dbReference type="PANTHER" id="PTHR34298:SF2">
    <property type="entry name" value="SEGREGATION AND CONDENSATION PROTEIN B"/>
    <property type="match status" value="1"/>
</dbReference>
<proteinExistence type="predicted"/>
<dbReference type="NCBIfam" id="TIGR00281">
    <property type="entry name" value="SMC-Scp complex subunit ScpB"/>
    <property type="match status" value="1"/>
</dbReference>
<dbReference type="SUPFAM" id="SSF46785">
    <property type="entry name" value="Winged helix' DNA-binding domain"/>
    <property type="match status" value="2"/>
</dbReference>
<organism evidence="5 6">
    <name type="scientific">Candidatus Falkowbacteria bacterium CG_4_9_14_3_um_filter_38_19</name>
    <dbReference type="NCBI Taxonomy" id="1974559"/>
    <lineage>
        <taxon>Bacteria</taxon>
        <taxon>Candidatus Falkowiibacteriota</taxon>
    </lineage>
</organism>
<keyword evidence="3" id="KW-0159">Chromosome partition</keyword>
<evidence type="ECO:0000256" key="2">
    <source>
        <dbReference type="ARBA" id="ARBA00022618"/>
    </source>
</evidence>
<name>A0A2M8AHV0_9BACT</name>
<dbReference type="GO" id="GO:0051301">
    <property type="term" value="P:cell division"/>
    <property type="evidence" value="ECO:0007669"/>
    <property type="project" value="UniProtKB-KW"/>
</dbReference>
<dbReference type="InterPro" id="IPR005234">
    <property type="entry name" value="ScpB_csome_segregation"/>
</dbReference>
<keyword evidence="1" id="KW-0963">Cytoplasm</keyword>
<dbReference type="GO" id="GO:0051304">
    <property type="term" value="P:chromosome separation"/>
    <property type="evidence" value="ECO:0007669"/>
    <property type="project" value="InterPro"/>
</dbReference>
<reference evidence="6" key="1">
    <citation type="submission" date="2017-09" db="EMBL/GenBank/DDBJ databases">
        <title>Depth-based differentiation of microbial function through sediment-hosted aquifers and enrichment of novel symbionts in the deep terrestrial subsurface.</title>
        <authorList>
            <person name="Probst A.J."/>
            <person name="Ladd B."/>
            <person name="Jarett J.K."/>
            <person name="Geller-Mcgrath D.E."/>
            <person name="Sieber C.M.K."/>
            <person name="Emerson J.B."/>
            <person name="Anantharaman K."/>
            <person name="Thomas B.C."/>
            <person name="Malmstrom R."/>
            <person name="Stieglmeier M."/>
            <person name="Klingl A."/>
            <person name="Woyke T."/>
            <person name="Ryan C.M."/>
            <person name="Banfield J.F."/>
        </authorList>
    </citation>
    <scope>NUCLEOTIDE SEQUENCE [LARGE SCALE GENOMIC DNA]</scope>
</reference>
<keyword evidence="4" id="KW-0131">Cell cycle</keyword>
<dbReference type="PANTHER" id="PTHR34298">
    <property type="entry name" value="SEGREGATION AND CONDENSATION PROTEIN B"/>
    <property type="match status" value="1"/>
</dbReference>
<evidence type="ECO:0000256" key="1">
    <source>
        <dbReference type="ARBA" id="ARBA00022490"/>
    </source>
</evidence>
<dbReference type="EMBL" id="PFUO01000061">
    <property type="protein sequence ID" value="PJB17198.1"/>
    <property type="molecule type" value="Genomic_DNA"/>
</dbReference>
<evidence type="ECO:0000313" key="5">
    <source>
        <dbReference type="EMBL" id="PJB17198.1"/>
    </source>
</evidence>
<evidence type="ECO:0000256" key="3">
    <source>
        <dbReference type="ARBA" id="ARBA00022829"/>
    </source>
</evidence>
<dbReference type="InterPro" id="IPR036388">
    <property type="entry name" value="WH-like_DNA-bd_sf"/>
</dbReference>
<dbReference type="Proteomes" id="UP000230611">
    <property type="component" value="Unassembled WGS sequence"/>
</dbReference>
<dbReference type="Pfam" id="PF04079">
    <property type="entry name" value="SMC_ScpB"/>
    <property type="match status" value="1"/>
</dbReference>
<feature type="non-terminal residue" evidence="5">
    <location>
        <position position="1"/>
    </location>
</feature>
<gene>
    <name evidence="5" type="primary">scpB</name>
    <name evidence="5" type="ORF">CO116_01265</name>
</gene>